<keyword evidence="1" id="KW-0472">Membrane</keyword>
<comment type="caution">
    <text evidence="2">The sequence shown here is derived from an EMBL/GenBank/DDBJ whole genome shotgun (WGS) entry which is preliminary data.</text>
</comment>
<feature type="transmembrane region" description="Helical" evidence="1">
    <location>
        <begin position="12"/>
        <end position="31"/>
    </location>
</feature>
<organism evidence="2 3">
    <name type="scientific">Lysobacter brunescens</name>
    <dbReference type="NCBI Taxonomy" id="262323"/>
    <lineage>
        <taxon>Bacteria</taxon>
        <taxon>Pseudomonadati</taxon>
        <taxon>Pseudomonadota</taxon>
        <taxon>Gammaproteobacteria</taxon>
        <taxon>Lysobacterales</taxon>
        <taxon>Lysobacteraceae</taxon>
        <taxon>Lysobacter</taxon>
    </lineage>
</organism>
<keyword evidence="1" id="KW-0812">Transmembrane</keyword>
<accession>A0ABW2YJS3</accession>
<keyword evidence="1" id="KW-1133">Transmembrane helix</keyword>
<dbReference type="EMBL" id="JBHTIF010000003">
    <property type="protein sequence ID" value="MFD0726754.1"/>
    <property type="molecule type" value="Genomic_DNA"/>
</dbReference>
<protein>
    <recommendedName>
        <fullName evidence="4">Beta-barrel assembly machine subunit BamC</fullName>
    </recommendedName>
</protein>
<evidence type="ECO:0000313" key="3">
    <source>
        <dbReference type="Proteomes" id="UP001597110"/>
    </source>
</evidence>
<reference evidence="3" key="1">
    <citation type="journal article" date="2019" name="Int. J. Syst. Evol. Microbiol.">
        <title>The Global Catalogue of Microorganisms (GCM) 10K type strain sequencing project: providing services to taxonomists for standard genome sequencing and annotation.</title>
        <authorList>
            <consortium name="The Broad Institute Genomics Platform"/>
            <consortium name="The Broad Institute Genome Sequencing Center for Infectious Disease"/>
            <person name="Wu L."/>
            <person name="Ma J."/>
        </authorList>
    </citation>
    <scope>NUCLEOTIDE SEQUENCE [LARGE SCALE GENOMIC DNA]</scope>
    <source>
        <strain evidence="3">CCUG 55585</strain>
    </source>
</reference>
<proteinExistence type="predicted"/>
<keyword evidence="3" id="KW-1185">Reference proteome</keyword>
<name>A0ABW2YJS3_9GAMM</name>
<evidence type="ECO:0008006" key="4">
    <source>
        <dbReference type="Google" id="ProtNLM"/>
    </source>
</evidence>
<evidence type="ECO:0000256" key="1">
    <source>
        <dbReference type="SAM" id="Phobius"/>
    </source>
</evidence>
<evidence type="ECO:0000313" key="2">
    <source>
        <dbReference type="EMBL" id="MFD0726754.1"/>
    </source>
</evidence>
<sequence>MFPTRSVRLRQALSRATTVALIAAMSVAVLGTSGCKWFRKDKYYGQDESQRPLEFPPAFDAAEADRSANAAAGSVSRSSLTAAGTQARALGFTVAGDRASVFAKVGEALAATPGLTVASRAQLLGAYDVDYQGQKFLVRVSESGNGSQVSAVDPRGVPADNDAASKLIASLKATLGGN</sequence>
<dbReference type="PROSITE" id="PS51257">
    <property type="entry name" value="PROKAR_LIPOPROTEIN"/>
    <property type="match status" value="1"/>
</dbReference>
<dbReference type="Proteomes" id="UP001597110">
    <property type="component" value="Unassembled WGS sequence"/>
</dbReference>
<dbReference type="RefSeq" id="WP_386824906.1">
    <property type="nucleotide sequence ID" value="NZ_JBHTIF010000003.1"/>
</dbReference>
<gene>
    <name evidence="2" type="ORF">ACFQ0E_14220</name>
</gene>